<dbReference type="GO" id="GO:0015648">
    <property type="term" value="F:lipid-linked peptidoglycan transporter activity"/>
    <property type="evidence" value="ECO:0007669"/>
    <property type="project" value="TreeGrafter"/>
</dbReference>
<dbReference type="Pfam" id="PF01098">
    <property type="entry name" value="FTSW_RODA_SPOVE"/>
    <property type="match status" value="1"/>
</dbReference>
<evidence type="ECO:0000256" key="1">
    <source>
        <dbReference type="ARBA" id="ARBA00004141"/>
    </source>
</evidence>
<reference evidence="8" key="1">
    <citation type="submission" date="2016-11" db="EMBL/GenBank/DDBJ databases">
        <authorList>
            <person name="Varghese N."/>
            <person name="Submissions S."/>
        </authorList>
    </citation>
    <scope>NUCLEOTIDE SEQUENCE [LARGE SCALE GENOMIC DNA]</scope>
    <source>
        <strain evidence="8">DSM 3071</strain>
    </source>
</reference>
<evidence type="ECO:0000256" key="3">
    <source>
        <dbReference type="ARBA" id="ARBA00022960"/>
    </source>
</evidence>
<proteinExistence type="predicted"/>
<dbReference type="RefSeq" id="WP_073387792.1">
    <property type="nucleotide sequence ID" value="NZ_FQXK01000018.1"/>
</dbReference>
<protein>
    <submittedName>
        <fullName evidence="7">Cell division protein FtsW, lipid II flippase</fullName>
    </submittedName>
</protein>
<sequence>MKLYIVEISKYVIAILSVAYALCGFISLKFKSEKKRIPLYAFQYIMLVVILFLSFVTIVLRTGSLNYIFYGIGIALILSCLLLLFSAFFPDGNRLIINNAAFLMMTSVIMLMRIDSGKAVRQMIIAGVSIIAMFVICEIVYKFPILTNLAWFYAILGAVFLGVVLLCGSLTNGSYISFTVFGVTFQPSEFVKLIFIFFLACVLCKAATIKEAGITFGVAMLYILILMMSRDLGASAILFIIFLAVVFVASRNPVYLLGGIGIGMVGAIVGFTLFRHVRVRVQAWLDPWSTIESTGYQLTQSLFGISSGGWFGLGLFKGNPQTIPYVEDDFIFSAIAEEFGIIYSISMILIIVSMFLMILLEATRLRDKWSKLVDCGIAVWLIFQTFLTVGGGSKFIPLTGVTLPLVSYGGTSLMVTMLSIGVYEATCLIRVDEHYEAIERYRQAQSMGNYGMRE</sequence>
<dbReference type="GeneID" id="89509845"/>
<keyword evidence="4 6" id="KW-1133">Transmembrane helix</keyword>
<dbReference type="GO" id="GO:0008360">
    <property type="term" value="P:regulation of cell shape"/>
    <property type="evidence" value="ECO:0007669"/>
    <property type="project" value="UniProtKB-KW"/>
</dbReference>
<dbReference type="Proteomes" id="UP000184278">
    <property type="component" value="Unassembled WGS sequence"/>
</dbReference>
<feature type="transmembrane region" description="Helical" evidence="6">
    <location>
        <begin position="405"/>
        <end position="423"/>
    </location>
</feature>
<feature type="transmembrane region" description="Helical" evidence="6">
    <location>
        <begin position="95"/>
        <end position="112"/>
    </location>
</feature>
<dbReference type="PANTHER" id="PTHR30474">
    <property type="entry name" value="CELL CYCLE PROTEIN"/>
    <property type="match status" value="1"/>
</dbReference>
<feature type="transmembrane region" description="Helical" evidence="6">
    <location>
        <begin position="12"/>
        <end position="30"/>
    </location>
</feature>
<keyword evidence="3" id="KW-0133">Cell shape</keyword>
<keyword evidence="8" id="KW-1185">Reference proteome</keyword>
<feature type="transmembrane region" description="Helical" evidence="6">
    <location>
        <begin position="372"/>
        <end position="393"/>
    </location>
</feature>
<dbReference type="OrthoDB" id="9812661at2"/>
<dbReference type="EMBL" id="FQXK01000018">
    <property type="protein sequence ID" value="SHI23032.1"/>
    <property type="molecule type" value="Genomic_DNA"/>
</dbReference>
<dbReference type="GO" id="GO:0005886">
    <property type="term" value="C:plasma membrane"/>
    <property type="evidence" value="ECO:0007669"/>
    <property type="project" value="TreeGrafter"/>
</dbReference>
<keyword evidence="2 6" id="KW-0812">Transmembrane</keyword>
<organism evidence="7 8">
    <name type="scientific">Butyrivibrio fibrisolvens DSM 3071</name>
    <dbReference type="NCBI Taxonomy" id="1121131"/>
    <lineage>
        <taxon>Bacteria</taxon>
        <taxon>Bacillati</taxon>
        <taxon>Bacillota</taxon>
        <taxon>Clostridia</taxon>
        <taxon>Lachnospirales</taxon>
        <taxon>Lachnospiraceae</taxon>
        <taxon>Butyrivibrio</taxon>
    </lineage>
</organism>
<feature type="transmembrane region" description="Helical" evidence="6">
    <location>
        <begin position="341"/>
        <end position="360"/>
    </location>
</feature>
<evidence type="ECO:0000313" key="7">
    <source>
        <dbReference type="EMBL" id="SHI23032.1"/>
    </source>
</evidence>
<comment type="subcellular location">
    <subcellularLocation>
        <location evidence="1">Membrane</location>
        <topology evidence="1">Multi-pass membrane protein</topology>
    </subcellularLocation>
</comment>
<evidence type="ECO:0000256" key="2">
    <source>
        <dbReference type="ARBA" id="ARBA00022692"/>
    </source>
</evidence>
<keyword evidence="7" id="KW-0132">Cell division</keyword>
<evidence type="ECO:0000256" key="5">
    <source>
        <dbReference type="ARBA" id="ARBA00023136"/>
    </source>
</evidence>
<dbReference type="InterPro" id="IPR001182">
    <property type="entry name" value="FtsW/RodA"/>
</dbReference>
<evidence type="ECO:0000256" key="4">
    <source>
        <dbReference type="ARBA" id="ARBA00022989"/>
    </source>
</evidence>
<feature type="transmembrane region" description="Helical" evidence="6">
    <location>
        <begin position="42"/>
        <end position="60"/>
    </location>
</feature>
<gene>
    <name evidence="7" type="ORF">SAMN02745229_02231</name>
</gene>
<dbReference type="STRING" id="1121131.SAMN02745229_02231"/>
<feature type="transmembrane region" description="Helical" evidence="6">
    <location>
        <begin position="254"/>
        <end position="274"/>
    </location>
</feature>
<keyword evidence="5 6" id="KW-0472">Membrane</keyword>
<feature type="transmembrane region" description="Helical" evidence="6">
    <location>
        <begin position="124"/>
        <end position="144"/>
    </location>
</feature>
<feature type="transmembrane region" description="Helical" evidence="6">
    <location>
        <begin position="150"/>
        <end position="178"/>
    </location>
</feature>
<feature type="transmembrane region" description="Helical" evidence="6">
    <location>
        <begin position="190"/>
        <end position="209"/>
    </location>
</feature>
<dbReference type="GO" id="GO:0032153">
    <property type="term" value="C:cell division site"/>
    <property type="evidence" value="ECO:0007669"/>
    <property type="project" value="TreeGrafter"/>
</dbReference>
<feature type="transmembrane region" description="Helical" evidence="6">
    <location>
        <begin position="67"/>
        <end position="89"/>
    </location>
</feature>
<dbReference type="PANTHER" id="PTHR30474:SF3">
    <property type="entry name" value="PEPTIDOGLYCAN GLYCOSYLTRANSFERASE RODA"/>
    <property type="match status" value="1"/>
</dbReference>
<evidence type="ECO:0000256" key="6">
    <source>
        <dbReference type="SAM" id="Phobius"/>
    </source>
</evidence>
<name>A0A1M5ZFR7_BUTFI</name>
<keyword evidence="7" id="KW-0131">Cell cycle</keyword>
<dbReference type="AlphaFoldDB" id="A0A1M5ZFR7"/>
<accession>A0A1M5ZFR7</accession>
<evidence type="ECO:0000313" key="8">
    <source>
        <dbReference type="Proteomes" id="UP000184278"/>
    </source>
</evidence>
<dbReference type="GO" id="GO:0051301">
    <property type="term" value="P:cell division"/>
    <property type="evidence" value="ECO:0007669"/>
    <property type="project" value="UniProtKB-KW"/>
</dbReference>
<feature type="transmembrane region" description="Helical" evidence="6">
    <location>
        <begin position="221"/>
        <end position="247"/>
    </location>
</feature>